<dbReference type="Pfam" id="PF02174">
    <property type="entry name" value="IRS"/>
    <property type="match status" value="1"/>
</dbReference>
<evidence type="ECO:0000256" key="2">
    <source>
        <dbReference type="ARBA" id="ARBA00008314"/>
    </source>
</evidence>
<dbReference type="InterPro" id="IPR038185">
    <property type="entry name" value="MyTH4_dom_sf"/>
</dbReference>
<evidence type="ECO:0000256" key="4">
    <source>
        <dbReference type="ARBA" id="ARBA00022490"/>
    </source>
</evidence>
<dbReference type="PROSITE" id="PS51016">
    <property type="entry name" value="MYTH4"/>
    <property type="match status" value="1"/>
</dbReference>
<feature type="domain" description="PID" evidence="11">
    <location>
        <begin position="612"/>
        <end position="641"/>
    </location>
</feature>
<dbReference type="SMART" id="SM00295">
    <property type="entry name" value="B41"/>
    <property type="match status" value="1"/>
</dbReference>
<dbReference type="AlphaFoldDB" id="A0A9Q1DS61"/>
<evidence type="ECO:0000256" key="7">
    <source>
        <dbReference type="ARBA" id="ARBA00022840"/>
    </source>
</evidence>
<dbReference type="InterPro" id="IPR041793">
    <property type="entry name" value="MyoVII_FERM_C1"/>
</dbReference>
<dbReference type="InterPro" id="IPR051567">
    <property type="entry name" value="Unconventional_Myosin_ATPase"/>
</dbReference>
<feature type="domain" description="MyTH4" evidence="14">
    <location>
        <begin position="230"/>
        <end position="379"/>
    </location>
</feature>
<evidence type="ECO:0000259" key="13">
    <source>
        <dbReference type="PROSITE" id="PS50057"/>
    </source>
</evidence>
<dbReference type="InterPro" id="IPR019748">
    <property type="entry name" value="FERM_central"/>
</dbReference>
<dbReference type="GO" id="GO:0005524">
    <property type="term" value="F:ATP binding"/>
    <property type="evidence" value="ECO:0007669"/>
    <property type="project" value="UniProtKB-KW"/>
</dbReference>
<evidence type="ECO:0000256" key="10">
    <source>
        <dbReference type="PROSITE-ProRule" id="PRU00192"/>
    </source>
</evidence>
<name>A0A9Q1DS61_CONCO</name>
<dbReference type="InterPro" id="IPR000299">
    <property type="entry name" value="FERM_domain"/>
</dbReference>
<dbReference type="Gene3D" id="2.30.30.40">
    <property type="entry name" value="SH3 Domains"/>
    <property type="match status" value="1"/>
</dbReference>
<dbReference type="SUPFAM" id="SSF50044">
    <property type="entry name" value="SH3-domain"/>
    <property type="match status" value="1"/>
</dbReference>
<dbReference type="Pfam" id="PF00784">
    <property type="entry name" value="MyTH4"/>
    <property type="match status" value="1"/>
</dbReference>
<dbReference type="SUPFAM" id="SSF50729">
    <property type="entry name" value="PH domain-like"/>
    <property type="match status" value="1"/>
</dbReference>
<protein>
    <submittedName>
        <fullName evidence="15">Uncharacterized protein</fullName>
    </submittedName>
</protein>
<dbReference type="PANTHER" id="PTHR22692">
    <property type="entry name" value="MYOSIN VII, XV"/>
    <property type="match status" value="1"/>
</dbReference>
<keyword evidence="16" id="KW-1185">Reference proteome</keyword>
<keyword evidence="8" id="KW-0505">Motor protein</keyword>
<dbReference type="Gene3D" id="1.20.80.10">
    <property type="match status" value="1"/>
</dbReference>
<keyword evidence="6" id="KW-0547">Nucleotide-binding</keyword>
<dbReference type="InterPro" id="IPR006020">
    <property type="entry name" value="PTB/PI_dom"/>
</dbReference>
<dbReference type="SUPFAM" id="SSF54236">
    <property type="entry name" value="Ubiquitin-like"/>
    <property type="match status" value="1"/>
</dbReference>
<dbReference type="Pfam" id="PF00018">
    <property type="entry name" value="SH3_1"/>
    <property type="match status" value="1"/>
</dbReference>
<dbReference type="Gene3D" id="2.30.29.30">
    <property type="entry name" value="Pleckstrin-homology domain (PH domain)/Phosphotyrosine-binding domain (PTB)"/>
    <property type="match status" value="2"/>
</dbReference>
<dbReference type="GO" id="GO:0003779">
    <property type="term" value="F:actin binding"/>
    <property type="evidence" value="ECO:0007669"/>
    <property type="project" value="UniProtKB-KW"/>
</dbReference>
<dbReference type="Pfam" id="PF21989">
    <property type="entry name" value="RA_2"/>
    <property type="match status" value="1"/>
</dbReference>
<dbReference type="InterPro" id="IPR029071">
    <property type="entry name" value="Ubiquitin-like_domsf"/>
</dbReference>
<evidence type="ECO:0000259" key="12">
    <source>
        <dbReference type="PROSITE" id="PS50002"/>
    </source>
</evidence>
<feature type="domain" description="SH3" evidence="12">
    <location>
        <begin position="91"/>
        <end position="157"/>
    </location>
</feature>
<dbReference type="PROSITE" id="PS50002">
    <property type="entry name" value="SH3"/>
    <property type="match status" value="1"/>
</dbReference>
<organism evidence="15 16">
    <name type="scientific">Conger conger</name>
    <name type="common">Conger eel</name>
    <name type="synonym">Muraena conger</name>
    <dbReference type="NCBI Taxonomy" id="82655"/>
    <lineage>
        <taxon>Eukaryota</taxon>
        <taxon>Metazoa</taxon>
        <taxon>Chordata</taxon>
        <taxon>Craniata</taxon>
        <taxon>Vertebrata</taxon>
        <taxon>Euteleostomi</taxon>
        <taxon>Actinopterygii</taxon>
        <taxon>Neopterygii</taxon>
        <taxon>Teleostei</taxon>
        <taxon>Anguilliformes</taxon>
        <taxon>Congridae</taxon>
        <taxon>Conger</taxon>
    </lineage>
</organism>
<evidence type="ECO:0000259" key="11">
    <source>
        <dbReference type="PROSITE" id="PS01179"/>
    </source>
</evidence>
<dbReference type="EMBL" id="JAFJMO010000004">
    <property type="protein sequence ID" value="KAJ8279442.1"/>
    <property type="molecule type" value="Genomic_DNA"/>
</dbReference>
<gene>
    <name evidence="15" type="ORF">COCON_G00065080</name>
</gene>
<evidence type="ECO:0000313" key="15">
    <source>
        <dbReference type="EMBL" id="KAJ8279442.1"/>
    </source>
</evidence>
<dbReference type="CDD" id="cd17093">
    <property type="entry name" value="FERM2_F1_Myosin-VII"/>
    <property type="match status" value="1"/>
</dbReference>
<dbReference type="InterPro" id="IPR001452">
    <property type="entry name" value="SH3_domain"/>
</dbReference>
<dbReference type="Pfam" id="PF21998">
    <property type="entry name" value="FERM_C1_MyoVII"/>
    <property type="match status" value="1"/>
</dbReference>
<dbReference type="InterPro" id="IPR011993">
    <property type="entry name" value="PH-like_dom_sf"/>
</dbReference>
<evidence type="ECO:0000256" key="3">
    <source>
        <dbReference type="ARBA" id="ARBA00022443"/>
    </source>
</evidence>
<dbReference type="CDD" id="cd14473">
    <property type="entry name" value="FERM_B-lobe"/>
    <property type="match status" value="1"/>
</dbReference>
<dbReference type="SUPFAM" id="SSF47031">
    <property type="entry name" value="Second domain of FERM"/>
    <property type="match status" value="1"/>
</dbReference>
<evidence type="ECO:0000313" key="16">
    <source>
        <dbReference type="Proteomes" id="UP001152803"/>
    </source>
</evidence>
<dbReference type="SMART" id="SM00139">
    <property type="entry name" value="MyTH4"/>
    <property type="match status" value="1"/>
</dbReference>
<dbReference type="InterPro" id="IPR019749">
    <property type="entry name" value="Band_41_domain"/>
</dbReference>
<evidence type="ECO:0000256" key="6">
    <source>
        <dbReference type="ARBA" id="ARBA00022741"/>
    </source>
</evidence>
<dbReference type="InterPro" id="IPR000857">
    <property type="entry name" value="MyTH4_dom"/>
</dbReference>
<dbReference type="InterPro" id="IPR041794">
    <property type="entry name" value="MyoVII_FERM_C2"/>
</dbReference>
<evidence type="ECO:0000256" key="1">
    <source>
        <dbReference type="ARBA" id="ARBA00004496"/>
    </source>
</evidence>
<proteinExistence type="inferred from homology"/>
<comment type="similarity">
    <text evidence="2">Belongs to the TRAFAC class myosin-kinesin ATPase superfamily. Myosin family.</text>
</comment>
<dbReference type="InterPro" id="IPR035963">
    <property type="entry name" value="FERM_2"/>
</dbReference>
<feature type="domain" description="FERM" evidence="13">
    <location>
        <begin position="385"/>
        <end position="688"/>
    </location>
</feature>
<dbReference type="GO" id="GO:0005856">
    <property type="term" value="C:cytoskeleton"/>
    <property type="evidence" value="ECO:0007669"/>
    <property type="project" value="InterPro"/>
</dbReference>
<evidence type="ECO:0000259" key="14">
    <source>
        <dbReference type="PROSITE" id="PS51016"/>
    </source>
</evidence>
<reference evidence="15" key="1">
    <citation type="journal article" date="2023" name="Science">
        <title>Genome structures resolve the early diversification of teleost fishes.</title>
        <authorList>
            <person name="Parey E."/>
            <person name="Louis A."/>
            <person name="Montfort J."/>
            <person name="Bouchez O."/>
            <person name="Roques C."/>
            <person name="Iampietro C."/>
            <person name="Lluch J."/>
            <person name="Castinel A."/>
            <person name="Donnadieu C."/>
            <person name="Desvignes T."/>
            <person name="Floi Bucao C."/>
            <person name="Jouanno E."/>
            <person name="Wen M."/>
            <person name="Mejri S."/>
            <person name="Dirks R."/>
            <person name="Jansen H."/>
            <person name="Henkel C."/>
            <person name="Chen W.J."/>
            <person name="Zahm M."/>
            <person name="Cabau C."/>
            <person name="Klopp C."/>
            <person name="Thompson A.W."/>
            <person name="Robinson-Rechavi M."/>
            <person name="Braasch I."/>
            <person name="Lecointre G."/>
            <person name="Bobe J."/>
            <person name="Postlethwait J.H."/>
            <person name="Berthelot C."/>
            <person name="Roest Crollius H."/>
            <person name="Guiguen Y."/>
        </authorList>
    </citation>
    <scope>NUCLEOTIDE SEQUENCE</scope>
    <source>
        <strain evidence="15">Concon-B</strain>
    </source>
</reference>
<evidence type="ECO:0000256" key="5">
    <source>
        <dbReference type="ARBA" id="ARBA00022737"/>
    </source>
</evidence>
<dbReference type="CDD" id="cd13198">
    <property type="entry name" value="FERM_C1_MyoVII"/>
    <property type="match status" value="1"/>
</dbReference>
<dbReference type="PROSITE" id="PS50057">
    <property type="entry name" value="FERM_3"/>
    <property type="match status" value="1"/>
</dbReference>
<feature type="non-terminal residue" evidence="15">
    <location>
        <position position="1"/>
    </location>
</feature>
<dbReference type="OrthoDB" id="6108017at2759"/>
<keyword evidence="4" id="KW-0963">Cytoplasm</keyword>
<dbReference type="InterPro" id="IPR014352">
    <property type="entry name" value="FERM/acyl-CoA-bd_prot_sf"/>
</dbReference>
<keyword evidence="7" id="KW-0067">ATP-binding</keyword>
<dbReference type="InterPro" id="IPR002404">
    <property type="entry name" value="IRS_PTB"/>
</dbReference>
<keyword evidence="9" id="KW-0009">Actin-binding</keyword>
<dbReference type="PROSITE" id="PS01179">
    <property type="entry name" value="PID"/>
    <property type="match status" value="1"/>
</dbReference>
<accession>A0A9Q1DS61</accession>
<dbReference type="CDD" id="cd13199">
    <property type="entry name" value="FERM_C2_MyoVII"/>
    <property type="match status" value="1"/>
</dbReference>
<keyword evidence="5" id="KW-0677">Repeat</keyword>
<comment type="subcellular location">
    <subcellularLocation>
        <location evidence="1">Cytoplasm</location>
    </subcellularLocation>
</comment>
<keyword evidence="3 10" id="KW-0728">SH3 domain</keyword>
<dbReference type="Proteomes" id="UP001152803">
    <property type="component" value="Unassembled WGS sequence"/>
</dbReference>
<dbReference type="GO" id="GO:0005737">
    <property type="term" value="C:cytoplasm"/>
    <property type="evidence" value="ECO:0007669"/>
    <property type="project" value="UniProtKB-SubCell"/>
</dbReference>
<dbReference type="PANTHER" id="PTHR22692:SF24">
    <property type="entry name" value="MYOSIN VIIB"/>
    <property type="match status" value="1"/>
</dbReference>
<dbReference type="Gene3D" id="3.10.20.90">
    <property type="entry name" value="Phosphatidylinositol 3-kinase Catalytic Subunit, Chain A, domain 1"/>
    <property type="match status" value="1"/>
</dbReference>
<evidence type="ECO:0000256" key="9">
    <source>
        <dbReference type="ARBA" id="ARBA00023203"/>
    </source>
</evidence>
<dbReference type="Gene3D" id="1.25.40.530">
    <property type="entry name" value="MyTH4 domain"/>
    <property type="match status" value="1"/>
</dbReference>
<sequence>FEAVKRSGPALSKNKFIVAINWTGVTFLDEKERKLLVLSYPEITVVNTVRDGKAFGQTVFLSTLKGDFTLSSLMAGDIAELLHMFLGGLRDRSQYAVALQEANKQDDPTFLSFKKGELIILIKDDDYSPDRGWMKGKNERTSQTGAVSMDAILILPTLTKPTNEVLSLLNLSPDQRKTILQTNQREAGTVERVAPFSLKEFSLEYFRQPSKDVNRQVMSKGAAPERLWASSREPLKQALLKSLERSPLLSHQASLCFTAILKYMGDYPTKQVQSPLELTDQIFGLATANMALRDEVYCQIMKQMTSNNNRFSLDQGWQLLWLCCGLFPPSQALLKHAKRFLETRRREPLASDCLQRLQASLRMEPRKLPPHQVEIDAIQQSSTQIFHKVRFPNDTDEVFEVGTSTRIRDLIQTIAGKLNLASGDGFSIFVKTPDKFLSLNETDYFFDSLRQITDWSMKSKRTRDGGPVNVSYLVYFMRKLWFNVYPGRDLEADHLFHFPQELPKYLRGYHKCTKEDMVNIAALLFRVKFDSDKTQFVTIPKILKELVPNDQLKAMSSEEWKKNIIATYNKQVGQTAEEAVVAFLKSIFRWPTFGCAFFEVKQTSEANFPDIVQIAISKQGVTIIHPKTKDVLAMHPYNRIANWCSGSTYFHMTIGDLVKGNKILCETSLGYKMDDLLTSYVNMYVKERKAARPRNQRLTT</sequence>
<evidence type="ECO:0000256" key="8">
    <source>
        <dbReference type="ARBA" id="ARBA00023175"/>
    </source>
</evidence>
<dbReference type="InterPro" id="IPR036028">
    <property type="entry name" value="SH3-like_dom_sf"/>
</dbReference>
<comment type="caution">
    <text evidence="15">The sequence shown here is derived from an EMBL/GenBank/DDBJ whole genome shotgun (WGS) entry which is preliminary data.</text>
</comment>